<feature type="domain" description="Orn/DAP/Arg decarboxylase 2 C-terminal" evidence="9">
    <location>
        <begin position="31"/>
        <end position="374"/>
    </location>
</feature>
<feature type="binding site" evidence="5">
    <location>
        <position position="347"/>
    </location>
    <ligand>
        <name>substrate</name>
    </ligand>
</feature>
<proteinExistence type="inferred from homology"/>
<dbReference type="PROSITE" id="PS00878">
    <property type="entry name" value="ODR_DC_2_1"/>
    <property type="match status" value="1"/>
</dbReference>
<dbReference type="EC" id="4.1.1.20" evidence="5 6"/>
<evidence type="ECO:0000256" key="6">
    <source>
        <dbReference type="NCBIfam" id="TIGR01048"/>
    </source>
</evidence>
<dbReference type="Pfam" id="PF02784">
    <property type="entry name" value="Orn_Arg_deC_N"/>
    <property type="match status" value="1"/>
</dbReference>
<dbReference type="Gene3D" id="2.40.37.10">
    <property type="entry name" value="Lyase, Ornithine Decarboxylase, Chain A, domain 1"/>
    <property type="match status" value="1"/>
</dbReference>
<keyword evidence="4 5" id="KW-0456">Lyase</keyword>
<feature type="binding site" evidence="5">
    <location>
        <position position="320"/>
    </location>
    <ligand>
        <name>substrate</name>
    </ligand>
</feature>
<dbReference type="GO" id="GO:0008836">
    <property type="term" value="F:diaminopimelate decarboxylase activity"/>
    <property type="evidence" value="ECO:0007669"/>
    <property type="project" value="UniProtKB-UniRule"/>
</dbReference>
<dbReference type="InterPro" id="IPR002986">
    <property type="entry name" value="DAP_deCOOHase_LysA"/>
</dbReference>
<evidence type="ECO:0000256" key="4">
    <source>
        <dbReference type="ARBA" id="ARBA00023239"/>
    </source>
</evidence>
<dbReference type="PRINTS" id="PR01181">
    <property type="entry name" value="DAPDCRBXLASE"/>
</dbReference>
<dbReference type="RefSeq" id="WP_281070595.1">
    <property type="nucleotide sequence ID" value="NZ_DUJS01000004.1"/>
</dbReference>
<evidence type="ECO:0000256" key="5">
    <source>
        <dbReference type="HAMAP-Rule" id="MF_02120"/>
    </source>
</evidence>
<dbReference type="InterPro" id="IPR029066">
    <property type="entry name" value="PLP-binding_barrel"/>
</dbReference>
<dbReference type="PANTHER" id="PTHR43727:SF2">
    <property type="entry name" value="GROUP IV DECARBOXYLASE"/>
    <property type="match status" value="1"/>
</dbReference>
<keyword evidence="2 5" id="KW-0210">Decarboxylase</keyword>
<dbReference type="HAMAP" id="MF_02120">
    <property type="entry name" value="LysA"/>
    <property type="match status" value="1"/>
</dbReference>
<feature type="binding site" evidence="5">
    <location>
        <position position="376"/>
    </location>
    <ligand>
        <name>pyridoxal 5'-phosphate</name>
        <dbReference type="ChEBI" id="CHEBI:597326"/>
    </ligand>
</feature>
<comment type="caution">
    <text evidence="11">The sequence shown here is derived from an EMBL/GenBank/DDBJ whole genome shotgun (WGS) entry which is preliminary data.</text>
</comment>
<dbReference type="InterPro" id="IPR009006">
    <property type="entry name" value="Ala_racemase/Decarboxylase_C"/>
</dbReference>
<dbReference type="PANTHER" id="PTHR43727">
    <property type="entry name" value="DIAMINOPIMELATE DECARBOXYLASE"/>
    <property type="match status" value="1"/>
</dbReference>
<comment type="similarity">
    <text evidence="5">Belongs to the Orn/Lys/Arg decarboxylase class-II family. LysA subfamily.</text>
</comment>
<keyword evidence="3 5" id="KW-0663">Pyridoxal phosphate</keyword>
<dbReference type="InterPro" id="IPR000183">
    <property type="entry name" value="Orn/DAP/Arg_de-COase"/>
</dbReference>
<evidence type="ECO:0000256" key="7">
    <source>
        <dbReference type="PIRSR" id="PIRSR600183-50"/>
    </source>
</evidence>
<keyword evidence="5" id="KW-0028">Amino-acid biosynthesis</keyword>
<dbReference type="InterPro" id="IPR022644">
    <property type="entry name" value="De-COase2_N"/>
</dbReference>
<feature type="binding site" evidence="5">
    <location>
        <position position="376"/>
    </location>
    <ligand>
        <name>substrate</name>
    </ligand>
</feature>
<dbReference type="InterPro" id="IPR022653">
    <property type="entry name" value="De-COase2_pyr-phos_BS"/>
</dbReference>
<comment type="catalytic activity">
    <reaction evidence="5 8">
        <text>meso-2,6-diaminopimelate + H(+) = L-lysine + CO2</text>
        <dbReference type="Rhea" id="RHEA:15101"/>
        <dbReference type="ChEBI" id="CHEBI:15378"/>
        <dbReference type="ChEBI" id="CHEBI:16526"/>
        <dbReference type="ChEBI" id="CHEBI:32551"/>
        <dbReference type="ChEBI" id="CHEBI:57791"/>
        <dbReference type="EC" id="4.1.1.20"/>
    </reaction>
</comment>
<evidence type="ECO:0000256" key="8">
    <source>
        <dbReference type="RuleBase" id="RU003738"/>
    </source>
</evidence>
<protein>
    <recommendedName>
        <fullName evidence="5 6">Diaminopimelate decarboxylase</fullName>
        <shortName evidence="5">DAP decarboxylase</shortName>
        <shortName evidence="5">DAPDC</shortName>
        <ecNumber evidence="5 6">4.1.1.20</ecNumber>
    </recommendedName>
</protein>
<gene>
    <name evidence="5 11" type="primary">lysA</name>
    <name evidence="11" type="ORF">HA336_03900</name>
</gene>
<name>A0A832WMK7_9EURY</name>
<dbReference type="AlphaFoldDB" id="A0A832WMK7"/>
<feature type="domain" description="Orn/DAP/Arg decarboxylase 2 N-terminal" evidence="10">
    <location>
        <begin position="41"/>
        <end position="284"/>
    </location>
</feature>
<feature type="binding site" evidence="5">
    <location>
        <position position="316"/>
    </location>
    <ligand>
        <name>substrate</name>
    </ligand>
</feature>
<comment type="subunit">
    <text evidence="5">Homodimer.</text>
</comment>
<feature type="binding site" evidence="5">
    <location>
        <begin position="278"/>
        <end position="281"/>
    </location>
    <ligand>
        <name>pyridoxal 5'-phosphate</name>
        <dbReference type="ChEBI" id="CHEBI:597326"/>
    </ligand>
</feature>
<dbReference type="GO" id="GO:0009089">
    <property type="term" value="P:lysine biosynthetic process via diaminopimelate"/>
    <property type="evidence" value="ECO:0007669"/>
    <property type="project" value="UniProtKB-UniRule"/>
</dbReference>
<dbReference type="InterPro" id="IPR022657">
    <property type="entry name" value="De-COase2_CS"/>
</dbReference>
<reference evidence="11" key="1">
    <citation type="journal article" date="2020" name="bioRxiv">
        <title>A rank-normalized archaeal taxonomy based on genome phylogeny resolves widespread incomplete and uneven classifications.</title>
        <authorList>
            <person name="Rinke C."/>
            <person name="Chuvochina M."/>
            <person name="Mussig A.J."/>
            <person name="Chaumeil P.-A."/>
            <person name="Waite D.W."/>
            <person name="Whitman W.B."/>
            <person name="Parks D.H."/>
            <person name="Hugenholtz P."/>
        </authorList>
    </citation>
    <scope>NUCLEOTIDE SEQUENCE</scope>
    <source>
        <strain evidence="11">UBA8853</strain>
    </source>
</reference>
<evidence type="ECO:0000259" key="10">
    <source>
        <dbReference type="Pfam" id="PF02784"/>
    </source>
</evidence>
<dbReference type="CDD" id="cd06828">
    <property type="entry name" value="PLPDE_III_DapDC"/>
    <property type="match status" value="1"/>
</dbReference>
<evidence type="ECO:0000313" key="12">
    <source>
        <dbReference type="Proteomes" id="UP000619545"/>
    </source>
</evidence>
<dbReference type="PRINTS" id="PR01179">
    <property type="entry name" value="ODADCRBXLASE"/>
</dbReference>
<evidence type="ECO:0000256" key="3">
    <source>
        <dbReference type="ARBA" id="ARBA00022898"/>
    </source>
</evidence>
<comment type="function">
    <text evidence="5">Specifically catalyzes the decarboxylation of meso-diaminopimelate (meso-DAP) to L-lysine.</text>
</comment>
<dbReference type="UniPathway" id="UPA00034">
    <property type="reaction ID" value="UER00027"/>
</dbReference>
<dbReference type="SUPFAM" id="SSF50621">
    <property type="entry name" value="Alanine racemase C-terminal domain-like"/>
    <property type="match status" value="1"/>
</dbReference>
<dbReference type="PROSITE" id="PS00879">
    <property type="entry name" value="ODR_DC_2_2"/>
    <property type="match status" value="1"/>
</dbReference>
<feature type="binding site" evidence="5">
    <location>
        <position position="238"/>
    </location>
    <ligand>
        <name>pyridoxal 5'-phosphate</name>
        <dbReference type="ChEBI" id="CHEBI:597326"/>
    </ligand>
</feature>
<organism evidence="11 12">
    <name type="scientific">Methanopyrus kandleri</name>
    <dbReference type="NCBI Taxonomy" id="2320"/>
    <lineage>
        <taxon>Archaea</taxon>
        <taxon>Methanobacteriati</taxon>
        <taxon>Methanobacteriota</taxon>
        <taxon>Methanomada group</taxon>
        <taxon>Methanopyri</taxon>
        <taxon>Methanopyrales</taxon>
        <taxon>Methanopyraceae</taxon>
        <taxon>Methanopyrus</taxon>
    </lineage>
</organism>
<feature type="binding site" evidence="5">
    <location>
        <position position="281"/>
    </location>
    <ligand>
        <name>substrate</name>
    </ligand>
</feature>
<dbReference type="Pfam" id="PF00278">
    <property type="entry name" value="Orn_DAP_Arg_deC"/>
    <property type="match status" value="1"/>
</dbReference>
<evidence type="ECO:0000259" key="9">
    <source>
        <dbReference type="Pfam" id="PF00278"/>
    </source>
</evidence>
<comment type="cofactor">
    <cofactor evidence="1 5 7 8">
        <name>pyridoxal 5'-phosphate</name>
        <dbReference type="ChEBI" id="CHEBI:597326"/>
    </cofactor>
</comment>
<dbReference type="InterPro" id="IPR022643">
    <property type="entry name" value="De-COase2_C"/>
</dbReference>
<comment type="pathway">
    <text evidence="5 8">Amino-acid biosynthesis; L-lysine biosynthesis via DAP pathway; L-lysine from DL-2,6-diaminopimelate: step 1/1.</text>
</comment>
<keyword evidence="5 8" id="KW-0457">Lysine biosynthesis</keyword>
<accession>A0A832WMK7</accession>
<feature type="active site" description="Proton donor" evidence="7">
    <location>
        <position position="346"/>
    </location>
</feature>
<sequence>MIETEHVAVVKVSGRELDDILEEAGTRTPVYVYDADAAVKAAREYQEAFSWFPDRVYVCYAMKANFNPYLVEHIVDETRAADVVSLWEMKVAVNAGAETVVVNGNAKSSDEIRAAVERSWVINVDSFEEFQRIEKIARHEGERALVALRVNPKVSPDTHSHIATAVEGSKFGVELEIAERVCRRMIESEWVEFLGLHYHIGSQITDLRPFSEALRSVRTFLEDTGLIEEISYLNIGGGLGIRYRRGEEVPSPHDLAEELQEDLKELHSESSGFDLYLEPGRSIVGEAGILVTSVRQVKRGRRRWVFVDTGMNALIRPALYDAYHEVVVHGGDYSATEKASVAGPLCESGDVLAEDRELPIDISEGDLVVFLSAGAYCESMASNYNCYPIPGSVVVRNGEITGVRRVQDYEAFSKTWW</sequence>
<dbReference type="EMBL" id="DUJS01000004">
    <property type="protein sequence ID" value="HII70357.1"/>
    <property type="molecule type" value="Genomic_DNA"/>
</dbReference>
<dbReference type="NCBIfam" id="TIGR01048">
    <property type="entry name" value="lysA"/>
    <property type="match status" value="1"/>
</dbReference>
<evidence type="ECO:0000256" key="2">
    <source>
        <dbReference type="ARBA" id="ARBA00022793"/>
    </source>
</evidence>
<dbReference type="GO" id="GO:0030170">
    <property type="term" value="F:pyridoxal phosphate binding"/>
    <property type="evidence" value="ECO:0007669"/>
    <property type="project" value="UniProtKB-UniRule"/>
</dbReference>
<dbReference type="SUPFAM" id="SSF51419">
    <property type="entry name" value="PLP-binding barrel"/>
    <property type="match status" value="1"/>
</dbReference>
<dbReference type="Gene3D" id="3.20.20.10">
    <property type="entry name" value="Alanine racemase"/>
    <property type="match status" value="1"/>
</dbReference>
<dbReference type="Proteomes" id="UP000619545">
    <property type="component" value="Unassembled WGS sequence"/>
</dbReference>
<evidence type="ECO:0000256" key="1">
    <source>
        <dbReference type="ARBA" id="ARBA00001933"/>
    </source>
</evidence>
<evidence type="ECO:0000313" key="11">
    <source>
        <dbReference type="EMBL" id="HII70357.1"/>
    </source>
</evidence>
<dbReference type="FunFam" id="3.20.20.10:FF:000003">
    <property type="entry name" value="Diaminopimelate decarboxylase"/>
    <property type="match status" value="1"/>
</dbReference>
<feature type="modified residue" description="N6-(pyridoxal phosphate)lysine" evidence="5 7">
    <location>
        <position position="63"/>
    </location>
</feature>